<keyword evidence="4 6" id="KW-0472">Membrane</keyword>
<evidence type="ECO:0000256" key="6">
    <source>
        <dbReference type="SAM" id="Phobius"/>
    </source>
</evidence>
<reference evidence="7 8" key="1">
    <citation type="journal article" date="2014" name="Int. J. Syst. Evol. Microbiol.">
        <title>Complete genome sequence of Corynebacterium casei LMG S-19264T (=DSM 44701T), isolated from a smear-ripened cheese.</title>
        <authorList>
            <consortium name="US DOE Joint Genome Institute (JGI-PGF)"/>
            <person name="Walter F."/>
            <person name="Albersmeier A."/>
            <person name="Kalinowski J."/>
            <person name="Ruckert C."/>
        </authorList>
    </citation>
    <scope>NUCLEOTIDE SEQUENCE [LARGE SCALE GENOMIC DNA]</scope>
    <source>
        <strain evidence="7 8">KCTC 19473</strain>
    </source>
</reference>
<dbReference type="RefSeq" id="WP_017575493.1">
    <property type="nucleotide sequence ID" value="NZ_BMXL01000001.1"/>
</dbReference>
<evidence type="ECO:0008006" key="9">
    <source>
        <dbReference type="Google" id="ProtNLM"/>
    </source>
</evidence>
<evidence type="ECO:0000256" key="5">
    <source>
        <dbReference type="SAM" id="MobiDB-lite"/>
    </source>
</evidence>
<protein>
    <recommendedName>
        <fullName evidence="9">Interferon-induced transmembrane protein</fullName>
    </recommendedName>
</protein>
<dbReference type="PANTHER" id="PTHR14948">
    <property type="entry name" value="NG5"/>
    <property type="match status" value="1"/>
</dbReference>
<evidence type="ECO:0000313" key="8">
    <source>
        <dbReference type="Proteomes" id="UP000654947"/>
    </source>
</evidence>
<dbReference type="PANTHER" id="PTHR14948:SF44">
    <property type="entry name" value="PROLINE-RICH TRANSMEMBRANE PROTEIN 1-LIKE"/>
    <property type="match status" value="1"/>
</dbReference>
<comment type="subcellular location">
    <subcellularLocation>
        <location evidence="1">Membrane</location>
    </subcellularLocation>
</comment>
<dbReference type="InterPro" id="IPR007593">
    <property type="entry name" value="CD225/Dispanin_fam"/>
</dbReference>
<feature type="transmembrane region" description="Helical" evidence="6">
    <location>
        <begin position="52"/>
        <end position="77"/>
    </location>
</feature>
<dbReference type="InterPro" id="IPR051423">
    <property type="entry name" value="CD225/Dispanin"/>
</dbReference>
<dbReference type="GO" id="GO:0016020">
    <property type="term" value="C:membrane"/>
    <property type="evidence" value="ECO:0007669"/>
    <property type="project" value="UniProtKB-SubCell"/>
</dbReference>
<evidence type="ECO:0000256" key="4">
    <source>
        <dbReference type="ARBA" id="ARBA00023136"/>
    </source>
</evidence>
<proteinExistence type="predicted"/>
<accession>A0A919CER9</accession>
<dbReference type="AlphaFoldDB" id="A0A919CER9"/>
<sequence length="134" mass="14152">MYQPPEHPQHNPNAGHGYPPHPPQVGGYGPQQQWPPHQQPHGAVGTQPRAYLAYNIIGIFGCMSVLGIIGLVFSLQVSSRWAYGDVAGAEQASRTARILGIISLIGTIIMGLFGLLYIIGIVFLATGAAGPSAI</sequence>
<evidence type="ECO:0000256" key="2">
    <source>
        <dbReference type="ARBA" id="ARBA00022692"/>
    </source>
</evidence>
<comment type="caution">
    <text evidence="7">The sequence shown here is derived from an EMBL/GenBank/DDBJ whole genome shotgun (WGS) entry which is preliminary data.</text>
</comment>
<feature type="region of interest" description="Disordered" evidence="5">
    <location>
        <begin position="1"/>
        <end position="44"/>
    </location>
</feature>
<dbReference type="Pfam" id="PF04505">
    <property type="entry name" value="CD225"/>
    <property type="match status" value="1"/>
</dbReference>
<keyword evidence="2 6" id="KW-0812">Transmembrane</keyword>
<gene>
    <name evidence="7" type="ORF">GCM10007147_02790</name>
</gene>
<dbReference type="EMBL" id="BMXL01000001">
    <property type="protein sequence ID" value="GHD15459.1"/>
    <property type="molecule type" value="Genomic_DNA"/>
</dbReference>
<organism evidence="7 8">
    <name type="scientific">Nocardiopsis kunsanensis</name>
    <dbReference type="NCBI Taxonomy" id="141693"/>
    <lineage>
        <taxon>Bacteria</taxon>
        <taxon>Bacillati</taxon>
        <taxon>Actinomycetota</taxon>
        <taxon>Actinomycetes</taxon>
        <taxon>Streptosporangiales</taxon>
        <taxon>Nocardiopsidaceae</taxon>
        <taxon>Nocardiopsis</taxon>
    </lineage>
</organism>
<feature type="compositionally biased region" description="Low complexity" evidence="5">
    <location>
        <begin position="30"/>
        <end position="42"/>
    </location>
</feature>
<evidence type="ECO:0000256" key="1">
    <source>
        <dbReference type="ARBA" id="ARBA00004370"/>
    </source>
</evidence>
<dbReference type="Proteomes" id="UP000654947">
    <property type="component" value="Unassembled WGS sequence"/>
</dbReference>
<name>A0A919CER9_9ACTN</name>
<keyword evidence="3 6" id="KW-1133">Transmembrane helix</keyword>
<evidence type="ECO:0000313" key="7">
    <source>
        <dbReference type="EMBL" id="GHD15459.1"/>
    </source>
</evidence>
<feature type="transmembrane region" description="Helical" evidence="6">
    <location>
        <begin position="98"/>
        <end position="125"/>
    </location>
</feature>
<keyword evidence="8" id="KW-1185">Reference proteome</keyword>
<evidence type="ECO:0000256" key="3">
    <source>
        <dbReference type="ARBA" id="ARBA00022989"/>
    </source>
</evidence>